<keyword evidence="3" id="KW-0708">Seed storage protein</keyword>
<dbReference type="InterPro" id="IPR036312">
    <property type="entry name" value="Bifun_inhib/LTP/seed_sf"/>
</dbReference>
<dbReference type="GO" id="GO:0045735">
    <property type="term" value="F:nutrient reservoir activity"/>
    <property type="evidence" value="ECO:0007669"/>
    <property type="project" value="UniProtKB-KW"/>
</dbReference>
<dbReference type="Gene3D" id="1.10.110.10">
    <property type="entry name" value="Plant lipid-transfer and hydrophobic proteins"/>
    <property type="match status" value="2"/>
</dbReference>
<evidence type="ECO:0000313" key="5">
    <source>
        <dbReference type="EMBL" id="KAG5546391.1"/>
    </source>
</evidence>
<reference evidence="5 6" key="1">
    <citation type="submission" date="2020-08" db="EMBL/GenBank/DDBJ databases">
        <title>Plant Genome Project.</title>
        <authorList>
            <person name="Zhang R.-G."/>
        </authorList>
    </citation>
    <scope>NUCLEOTIDE SEQUENCE [LARGE SCALE GENOMIC DNA]</scope>
    <source>
        <strain evidence="5">WSP0</strain>
        <tissue evidence="5">Leaf</tissue>
    </source>
</reference>
<proteinExistence type="inferred from homology"/>
<comment type="caution">
    <text evidence="5">The sequence shown here is derived from an EMBL/GenBank/DDBJ whole genome shotgun (WGS) entry which is preliminary data.</text>
</comment>
<accession>A0AAV6K1S2</accession>
<sequence>MAKLTILAVALIALLALAQATLTTITTTVEEEENPGQQQRCREQIQRQQNLHHCQMHLQEQARGYDMAMNPQQQHWPSSWRTSTSSAALLALAHATRTTITTTVVEEENPGQQQRCREQIQRQQNLHDCQRYLQQQAREYEVAMITNQNPQQQQQLRQCCQQLENLDDQCRCEGIREAVRQ</sequence>
<protein>
    <submittedName>
        <fullName evidence="5">Uncharacterized protein</fullName>
    </submittedName>
</protein>
<feature type="chain" id="PRO_5043473377" evidence="4">
    <location>
        <begin position="21"/>
        <end position="181"/>
    </location>
</feature>
<dbReference type="EMBL" id="JACTNZ010000006">
    <property type="protein sequence ID" value="KAG5546391.1"/>
    <property type="molecule type" value="Genomic_DNA"/>
</dbReference>
<dbReference type="SUPFAM" id="SSF47699">
    <property type="entry name" value="Bifunctional inhibitor/lipid-transfer protein/seed storage 2S albumin"/>
    <property type="match status" value="2"/>
</dbReference>
<dbReference type="PANTHER" id="PTHR35496:SF4">
    <property type="entry name" value="2S SULFUR-RICH SEED STORAGE PROTEIN 2-LIKE"/>
    <property type="match status" value="1"/>
</dbReference>
<evidence type="ECO:0000256" key="1">
    <source>
        <dbReference type="ARBA" id="ARBA00008262"/>
    </source>
</evidence>
<name>A0AAV6K1S2_9ERIC</name>
<dbReference type="AlphaFoldDB" id="A0AAV6K1S2"/>
<evidence type="ECO:0000313" key="6">
    <source>
        <dbReference type="Proteomes" id="UP000823749"/>
    </source>
</evidence>
<feature type="signal peptide" evidence="4">
    <location>
        <begin position="1"/>
        <end position="20"/>
    </location>
</feature>
<evidence type="ECO:0000256" key="3">
    <source>
        <dbReference type="ARBA" id="ARBA00023129"/>
    </source>
</evidence>
<comment type="similarity">
    <text evidence="1">Belongs to the 2S seed storage albumins family.</text>
</comment>
<evidence type="ECO:0000256" key="4">
    <source>
        <dbReference type="SAM" id="SignalP"/>
    </source>
</evidence>
<keyword evidence="6" id="KW-1185">Reference proteome</keyword>
<keyword evidence="2" id="KW-0758">Storage protein</keyword>
<dbReference type="Proteomes" id="UP000823749">
    <property type="component" value="Chromosome 6"/>
</dbReference>
<keyword evidence="4" id="KW-0732">Signal</keyword>
<dbReference type="InterPro" id="IPR000617">
    <property type="entry name" value="Napin/2SS/CON"/>
</dbReference>
<gene>
    <name evidence="5" type="ORF">RHGRI_018542</name>
</gene>
<organism evidence="5 6">
    <name type="scientific">Rhododendron griersonianum</name>
    <dbReference type="NCBI Taxonomy" id="479676"/>
    <lineage>
        <taxon>Eukaryota</taxon>
        <taxon>Viridiplantae</taxon>
        <taxon>Streptophyta</taxon>
        <taxon>Embryophyta</taxon>
        <taxon>Tracheophyta</taxon>
        <taxon>Spermatophyta</taxon>
        <taxon>Magnoliopsida</taxon>
        <taxon>eudicotyledons</taxon>
        <taxon>Gunneridae</taxon>
        <taxon>Pentapetalae</taxon>
        <taxon>asterids</taxon>
        <taxon>Ericales</taxon>
        <taxon>Ericaceae</taxon>
        <taxon>Ericoideae</taxon>
        <taxon>Rhodoreae</taxon>
        <taxon>Rhododendron</taxon>
    </lineage>
</organism>
<evidence type="ECO:0000256" key="2">
    <source>
        <dbReference type="ARBA" id="ARBA00022761"/>
    </source>
</evidence>
<dbReference type="PANTHER" id="PTHR35496">
    <property type="entry name" value="2S SEED STORAGE PROTEIN 1-RELATED"/>
    <property type="match status" value="1"/>
</dbReference>